<accession>A0A1Z2RVG7</accession>
<keyword evidence="5 6" id="KW-0946">Virion</keyword>
<comment type="similarity">
    <text evidence="2 6">Belongs to the anelloviridae capsid protein family.</text>
</comment>
<dbReference type="GO" id="GO:0039615">
    <property type="term" value="C:T=1 icosahedral viral capsid"/>
    <property type="evidence" value="ECO:0007669"/>
    <property type="project" value="UniProtKB-UniRule"/>
</dbReference>
<reference evidence="8" key="1">
    <citation type="journal article" date="2017" name="Virus Evol.">
        <title>Diverse and highly recombinant anelloviruses associated with Weddell seals in Antarctica.</title>
        <authorList>
            <person name="Fahsbender E."/>
            <person name="Burns J.M."/>
            <person name="Kim S."/>
            <person name="Kraberger S."/>
            <person name="Frankfurter G."/>
            <person name="Eilers A."/>
            <person name="Shero M."/>
            <person name="Beltran R."/>
            <person name="Kirkham A."/>
            <person name="McCorkell R."/>
            <person name="Berngartt R."/>
            <person name="Male M.F."/>
            <person name="Ballard G."/>
            <person name="Ainley D.G."/>
            <person name="Breitbart M."/>
            <person name="Varsani A."/>
        </authorList>
    </citation>
    <scope>NUCLEOTIDE SEQUENCE</scope>
    <source>
        <strain evidence="8">TTLwV-1_gt33_wsn38</strain>
    </source>
</reference>
<organism evidence="8">
    <name type="scientific">Torque teno Leptonychotes weddellii virus-1</name>
    <dbReference type="NCBI Taxonomy" id="2012676"/>
    <lineage>
        <taxon>Viruses</taxon>
        <taxon>Monodnaviria</taxon>
        <taxon>Shotokuvirae</taxon>
        <taxon>Commensaviricota</taxon>
        <taxon>Cardeaviricetes</taxon>
        <taxon>Sanitavirales</taxon>
        <taxon>Anelloviridae</taxon>
        <taxon>Lambdatorquevirus</taxon>
        <taxon>Lambdatorquevirus phoci5</taxon>
    </lineage>
</organism>
<protein>
    <recommendedName>
        <fullName evidence="6">Capsid protein</fullName>
    </recommendedName>
</protein>
<sequence length="517" mass="61184">MAIYRRKRIRRYRRPRWRGRRKHLYWRRKHYRRHYGRRRRYPRQRTATVRYYPSRRRKRISVRGWEPLGNICAQDSAESEATPYKDLDVEDNNIFENDSEGNGQWHGQWGHHFFTFRSLLMRSKYYFNYWSGDWEGYDYLSFLGGWIWLPRMPSFSWMFYLDNSIQSDPKEDGPEEKYKNEKSWVHPGILLNRPGSKLMISTFQYKHGSFFRKLRVRPPASWEGNYRMDVGKDFLLFHWSWTTVNLTASFFDFFCQKKRVAQHTPDTCIAAPWFMGEKALFNKIQSGSEIQCKKNSRQLQQNLALDKADTRSAWVNRKLYVKSDCEGRNDLEKCPPNFHNWGPFLPQNVLLDYSFGNSVYFRYKLFFKVSGDSLYRRLPNQPCSKSTIPPCPGYTNPSCRPLQAHSILKKKRRPPSIYDILPGDLDESGILTERAYRRITGSSGPDQPTAMVTVPHRRVSTRKRVRFIEPDGVCKRKRARQLIRLLLGGRGEPGGGRPPPNPPPITEPLDLLLNFPK</sequence>
<evidence type="ECO:0000256" key="2">
    <source>
        <dbReference type="ARBA" id="ARBA00006131"/>
    </source>
</evidence>
<dbReference type="InterPro" id="IPR004219">
    <property type="entry name" value="TTvirus_Unk"/>
</dbReference>
<feature type="compositionally biased region" description="Pro residues" evidence="7">
    <location>
        <begin position="496"/>
        <end position="506"/>
    </location>
</feature>
<evidence type="ECO:0000256" key="7">
    <source>
        <dbReference type="SAM" id="MobiDB-lite"/>
    </source>
</evidence>
<evidence type="ECO:0000256" key="5">
    <source>
        <dbReference type="ARBA" id="ARBA00022844"/>
    </source>
</evidence>
<keyword evidence="3 6" id="KW-1140">T=1 icosahedral capsid protein</keyword>
<evidence type="ECO:0000313" key="8">
    <source>
        <dbReference type="EMBL" id="ASA48577.1"/>
    </source>
</evidence>
<evidence type="ECO:0000256" key="4">
    <source>
        <dbReference type="ARBA" id="ARBA00022561"/>
    </source>
</evidence>
<evidence type="ECO:0000256" key="1">
    <source>
        <dbReference type="ARBA" id="ARBA00004328"/>
    </source>
</evidence>
<proteinExistence type="inferred from homology"/>
<evidence type="ECO:0000256" key="3">
    <source>
        <dbReference type="ARBA" id="ARBA00022431"/>
    </source>
</evidence>
<evidence type="ECO:0000256" key="6">
    <source>
        <dbReference type="RuleBase" id="RU361230"/>
    </source>
</evidence>
<comment type="function">
    <text evidence="6">Self-assembles to form an icosahedral capsid.</text>
</comment>
<dbReference type="EMBL" id="KY246501">
    <property type="protein sequence ID" value="ASA48577.1"/>
    <property type="molecule type" value="Genomic_DNA"/>
</dbReference>
<feature type="region of interest" description="Disordered" evidence="7">
    <location>
        <begin position="487"/>
        <end position="509"/>
    </location>
</feature>
<name>A0A1Z2RVG7_9VIRU</name>
<comment type="subcellular location">
    <subcellularLocation>
        <location evidence="1 6">Virion</location>
    </subcellularLocation>
</comment>
<dbReference type="Pfam" id="PF02956">
    <property type="entry name" value="TT_ORF1"/>
    <property type="match status" value="1"/>
</dbReference>
<keyword evidence="4 6" id="KW-0167">Capsid protein</keyword>